<evidence type="ECO:0000313" key="1">
    <source>
        <dbReference type="EMBL" id="TDF73271.1"/>
    </source>
</evidence>
<gene>
    <name evidence="1" type="ORF">E0946_03620</name>
</gene>
<organism evidence="1 2">
    <name type="scientific">Candidatus Syntrophosphaera thermopropionivorans</name>
    <dbReference type="NCBI Taxonomy" id="2593015"/>
    <lineage>
        <taxon>Bacteria</taxon>
        <taxon>Pseudomonadati</taxon>
        <taxon>Candidatus Cloacimonadota</taxon>
        <taxon>Candidatus Cloacimonadia</taxon>
        <taxon>Candidatus Cloacimonadales</taxon>
        <taxon>Candidatus Cloacimonadaceae</taxon>
        <taxon>Candidatus Syntrophosphaera</taxon>
    </lineage>
</organism>
<sequence length="264" mass="27692">MNLESLNPILLALIGTIFTWLMTAAGASLVFFVKRIQTWFMDTMMGFAAGVMIAASFWSLLNPAMEMTKGNPFPAAIGFLAGGLFLFAADKLLPHEHLSEETCSSEGLKTPWGESTLLFLAVTMHNFPEGLAVGVAYGAVAYGLETASLAGAIALTIGIGLQNLPEGAAVSIPLRKTGLSAGRSFFWGQISGAVEPIGGVIGAALVLIAQPFLPYALSFAAGAMIYAVAEEVIPRCQNGKYAHLAMLGLMLGFVVMMILDVALG</sequence>
<accession>A0AC61QJK0</accession>
<evidence type="ECO:0000313" key="2">
    <source>
        <dbReference type="Proteomes" id="UP000294588"/>
    </source>
</evidence>
<proteinExistence type="predicted"/>
<keyword evidence="2" id="KW-1185">Reference proteome</keyword>
<name>A0AC61QJK0_9BACT</name>
<dbReference type="Proteomes" id="UP000294588">
    <property type="component" value="Unassembled WGS sequence"/>
</dbReference>
<reference evidence="1" key="1">
    <citation type="submission" date="2019-03" db="EMBL/GenBank/DDBJ databases">
        <title>Candidatus Syntrophosphaera thermopropionivorans: a novel player in syntrophic propionate oxidation during anaerobic digestion.</title>
        <authorList>
            <person name="Dyksma S."/>
        </authorList>
    </citation>
    <scope>NUCLEOTIDE SEQUENCE</scope>
    <source>
        <strain evidence="1">W5</strain>
    </source>
</reference>
<protein>
    <submittedName>
        <fullName evidence="1">ZIP family metal transporter</fullName>
    </submittedName>
</protein>
<comment type="caution">
    <text evidence="1">The sequence shown here is derived from an EMBL/GenBank/DDBJ whole genome shotgun (WGS) entry which is preliminary data.</text>
</comment>
<dbReference type="EMBL" id="SMOG01000007">
    <property type="protein sequence ID" value="TDF73271.1"/>
    <property type="molecule type" value="Genomic_DNA"/>
</dbReference>